<dbReference type="GO" id="GO:0000160">
    <property type="term" value="P:phosphorelay signal transduction system"/>
    <property type="evidence" value="ECO:0007669"/>
    <property type="project" value="UniProtKB-KW"/>
</dbReference>
<dbReference type="GO" id="GO:0005524">
    <property type="term" value="F:ATP binding"/>
    <property type="evidence" value="ECO:0007669"/>
    <property type="project" value="UniProtKB-KW"/>
</dbReference>
<dbReference type="GO" id="GO:0016020">
    <property type="term" value="C:membrane"/>
    <property type="evidence" value="ECO:0007669"/>
    <property type="project" value="UniProtKB-SubCell"/>
</dbReference>
<dbReference type="InterPro" id="IPR003594">
    <property type="entry name" value="HATPase_dom"/>
</dbReference>
<feature type="transmembrane region" description="Helical" evidence="13">
    <location>
        <begin position="6"/>
        <end position="24"/>
    </location>
</feature>
<evidence type="ECO:0000313" key="16">
    <source>
        <dbReference type="EMBL" id="MFC7098584.1"/>
    </source>
</evidence>
<dbReference type="SUPFAM" id="SSF55785">
    <property type="entry name" value="PYP-like sensor domain (PAS domain)"/>
    <property type="match status" value="1"/>
</dbReference>
<keyword evidence="9" id="KW-0067">ATP-binding</keyword>
<feature type="transmembrane region" description="Helical" evidence="13">
    <location>
        <begin position="101"/>
        <end position="126"/>
    </location>
</feature>
<protein>
    <recommendedName>
        <fullName evidence="3">histidine kinase</fullName>
        <ecNumber evidence="3">2.7.13.3</ecNumber>
    </recommendedName>
</protein>
<dbReference type="AlphaFoldDB" id="A0ABD5X448"/>
<dbReference type="CDD" id="cd00082">
    <property type="entry name" value="HisKA"/>
    <property type="match status" value="1"/>
</dbReference>
<evidence type="ECO:0000259" key="14">
    <source>
        <dbReference type="PROSITE" id="PS50109"/>
    </source>
</evidence>
<dbReference type="Proteomes" id="UP001596388">
    <property type="component" value="Unassembled WGS sequence"/>
</dbReference>
<dbReference type="InterPro" id="IPR035965">
    <property type="entry name" value="PAS-like_dom_sf"/>
</dbReference>
<reference evidence="16 17" key="1">
    <citation type="journal article" date="2019" name="Int. J. Syst. Evol. Microbiol.">
        <title>The Global Catalogue of Microorganisms (GCM) 10K type strain sequencing project: providing services to taxonomists for standard genome sequencing and annotation.</title>
        <authorList>
            <consortium name="The Broad Institute Genomics Platform"/>
            <consortium name="The Broad Institute Genome Sequencing Center for Infectious Disease"/>
            <person name="Wu L."/>
            <person name="Ma J."/>
        </authorList>
    </citation>
    <scope>NUCLEOTIDE SEQUENCE [LARGE SCALE GENOMIC DNA]</scope>
    <source>
        <strain evidence="16 17">DT55</strain>
    </source>
</reference>
<sequence>MTWQYLPIVPAFAAGGVVALAAAVSLRRRDHGPGGAALVAVLVAAAGWSLAVAGAHARGDLAGKLLAVKLGYLFVALLPVAWVVFAWRFTARTERVDRRLIAGLSVVPAVTLLAVWLTPGVSLFWSEVGLRTVDGATYLDTTYGPAFVLHTAYSYVLLGVGGVAIGRTAILTTDSHRVRGGVVLFAVLAPWVGNAAFLLGLIPPGVDPTPLGVVVGAILLAAVTVRHDLLDVPPAARSFARDTAVEHADDGVVVLTEDGVVTDCNPAATDPLGVERDEALGRPLSAVSPSVADAVAAVESTTDADDARRIARSTAEGRRHYEVTVSDFSRRGLDGRVVTLTDVTESHRHRRRVGVLNRLLRHDLRNEMNVVMGYAELLEADAERTDAGATVARDPAPTPTASGDGGTNALERIQESAEEMLDLAETVREVEATLDAEGSELTRLDVAALVRAQADGLSFKAPTARVSVDAPESAWVKASDLVDSVFENLLDNAVVHSHREHPTIDVTVEADEETVAVTVADDGPGIPEQELATFQADGESALTHSSGLGLWLVIWITEESAGEVTFDVDETGTAVTVRLPAAAPPS</sequence>
<keyword evidence="8 16" id="KW-0418">Kinase</keyword>
<evidence type="ECO:0000256" key="5">
    <source>
        <dbReference type="ARBA" id="ARBA00022679"/>
    </source>
</evidence>
<keyword evidence="5" id="KW-0808">Transferase</keyword>
<dbReference type="GeneID" id="79270487"/>
<comment type="subcellular location">
    <subcellularLocation>
        <location evidence="2">Membrane</location>
        <topology evidence="2">Multi-pass membrane protein</topology>
    </subcellularLocation>
</comment>
<name>A0ABD5X448_9EURY</name>
<dbReference type="RefSeq" id="WP_276236879.1">
    <property type="nucleotide sequence ID" value="NZ_CP119989.1"/>
</dbReference>
<feature type="transmembrane region" description="Helical" evidence="13">
    <location>
        <begin position="182"/>
        <end position="202"/>
    </location>
</feature>
<dbReference type="Pfam" id="PF02518">
    <property type="entry name" value="HATPase_c"/>
    <property type="match status" value="1"/>
</dbReference>
<evidence type="ECO:0000256" key="12">
    <source>
        <dbReference type="ARBA" id="ARBA00023136"/>
    </source>
</evidence>
<feature type="domain" description="PAS" evidence="15">
    <location>
        <begin position="244"/>
        <end position="282"/>
    </location>
</feature>
<evidence type="ECO:0000256" key="4">
    <source>
        <dbReference type="ARBA" id="ARBA00022553"/>
    </source>
</evidence>
<dbReference type="Pfam" id="PF16927">
    <property type="entry name" value="HisKA_7TM"/>
    <property type="match status" value="1"/>
</dbReference>
<feature type="transmembrane region" description="Helical" evidence="13">
    <location>
        <begin position="36"/>
        <end position="58"/>
    </location>
</feature>
<keyword evidence="11" id="KW-0902">Two-component regulatory system</keyword>
<evidence type="ECO:0000256" key="6">
    <source>
        <dbReference type="ARBA" id="ARBA00022692"/>
    </source>
</evidence>
<accession>A0ABD5X448</accession>
<dbReference type="InterPro" id="IPR050351">
    <property type="entry name" value="BphY/WalK/GraS-like"/>
</dbReference>
<evidence type="ECO:0000256" key="8">
    <source>
        <dbReference type="ARBA" id="ARBA00022777"/>
    </source>
</evidence>
<comment type="catalytic activity">
    <reaction evidence="1">
        <text>ATP + protein L-histidine = ADP + protein N-phospho-L-histidine.</text>
        <dbReference type="EC" id="2.7.13.3"/>
    </reaction>
</comment>
<evidence type="ECO:0000256" key="7">
    <source>
        <dbReference type="ARBA" id="ARBA00022741"/>
    </source>
</evidence>
<keyword evidence="17" id="KW-1185">Reference proteome</keyword>
<feature type="transmembrane region" description="Helical" evidence="13">
    <location>
        <begin position="146"/>
        <end position="170"/>
    </location>
</feature>
<keyword evidence="4" id="KW-0597">Phosphoprotein</keyword>
<dbReference type="Pfam" id="PF08448">
    <property type="entry name" value="PAS_4"/>
    <property type="match status" value="1"/>
</dbReference>
<dbReference type="EMBL" id="JBHTAG010000003">
    <property type="protein sequence ID" value="MFC7098584.1"/>
    <property type="molecule type" value="Genomic_DNA"/>
</dbReference>
<evidence type="ECO:0000313" key="17">
    <source>
        <dbReference type="Proteomes" id="UP001596388"/>
    </source>
</evidence>
<keyword evidence="7" id="KW-0547">Nucleotide-binding</keyword>
<dbReference type="SMART" id="SM00091">
    <property type="entry name" value="PAS"/>
    <property type="match status" value="1"/>
</dbReference>
<keyword evidence="6 13" id="KW-0812">Transmembrane</keyword>
<dbReference type="PANTHER" id="PTHR42878:SF7">
    <property type="entry name" value="SENSOR HISTIDINE KINASE GLRK"/>
    <property type="match status" value="1"/>
</dbReference>
<dbReference type="Gene3D" id="3.30.565.10">
    <property type="entry name" value="Histidine kinase-like ATPase, C-terminal domain"/>
    <property type="match status" value="1"/>
</dbReference>
<evidence type="ECO:0000256" key="9">
    <source>
        <dbReference type="ARBA" id="ARBA00022840"/>
    </source>
</evidence>
<feature type="transmembrane region" description="Helical" evidence="13">
    <location>
        <begin position="70"/>
        <end position="89"/>
    </location>
</feature>
<dbReference type="InterPro" id="IPR036890">
    <property type="entry name" value="HATPase_C_sf"/>
</dbReference>
<evidence type="ECO:0000256" key="3">
    <source>
        <dbReference type="ARBA" id="ARBA00012438"/>
    </source>
</evidence>
<evidence type="ECO:0000256" key="11">
    <source>
        <dbReference type="ARBA" id="ARBA00023012"/>
    </source>
</evidence>
<dbReference type="PANTHER" id="PTHR42878">
    <property type="entry name" value="TWO-COMPONENT HISTIDINE KINASE"/>
    <property type="match status" value="1"/>
</dbReference>
<evidence type="ECO:0000256" key="2">
    <source>
        <dbReference type="ARBA" id="ARBA00004141"/>
    </source>
</evidence>
<dbReference type="InterPro" id="IPR004358">
    <property type="entry name" value="Sig_transdc_His_kin-like_C"/>
</dbReference>
<dbReference type="InterPro" id="IPR013656">
    <property type="entry name" value="PAS_4"/>
</dbReference>
<dbReference type="InterPro" id="IPR000014">
    <property type="entry name" value="PAS"/>
</dbReference>
<dbReference type="GO" id="GO:0004673">
    <property type="term" value="F:protein histidine kinase activity"/>
    <property type="evidence" value="ECO:0007669"/>
    <property type="project" value="UniProtKB-EC"/>
</dbReference>
<dbReference type="CDD" id="cd00075">
    <property type="entry name" value="HATPase"/>
    <property type="match status" value="1"/>
</dbReference>
<keyword evidence="10 13" id="KW-1133">Transmembrane helix</keyword>
<dbReference type="NCBIfam" id="TIGR00229">
    <property type="entry name" value="sensory_box"/>
    <property type="match status" value="1"/>
</dbReference>
<feature type="domain" description="Histidine kinase" evidence="14">
    <location>
        <begin position="359"/>
        <end position="583"/>
    </location>
</feature>
<dbReference type="InterPro" id="IPR031621">
    <property type="entry name" value="HisKA_7TM"/>
</dbReference>
<proteinExistence type="predicted"/>
<comment type="caution">
    <text evidence="16">The sequence shown here is derived from an EMBL/GenBank/DDBJ whole genome shotgun (WGS) entry which is preliminary data.</text>
</comment>
<organism evidence="16 17">
    <name type="scientific">Halobaculum marinum</name>
    <dbReference type="NCBI Taxonomy" id="3031996"/>
    <lineage>
        <taxon>Archaea</taxon>
        <taxon>Methanobacteriati</taxon>
        <taxon>Methanobacteriota</taxon>
        <taxon>Stenosarchaea group</taxon>
        <taxon>Halobacteria</taxon>
        <taxon>Halobacteriales</taxon>
        <taxon>Haloferacaceae</taxon>
        <taxon>Halobaculum</taxon>
    </lineage>
</organism>
<dbReference type="PROSITE" id="PS50109">
    <property type="entry name" value="HIS_KIN"/>
    <property type="match status" value="1"/>
</dbReference>
<dbReference type="PRINTS" id="PR00344">
    <property type="entry name" value="BCTRLSENSOR"/>
</dbReference>
<evidence type="ECO:0000256" key="1">
    <source>
        <dbReference type="ARBA" id="ARBA00000085"/>
    </source>
</evidence>
<dbReference type="EC" id="2.7.13.3" evidence="3"/>
<keyword evidence="12 13" id="KW-0472">Membrane</keyword>
<dbReference type="CDD" id="cd00130">
    <property type="entry name" value="PAS"/>
    <property type="match status" value="1"/>
</dbReference>
<dbReference type="InterPro" id="IPR003661">
    <property type="entry name" value="HisK_dim/P_dom"/>
</dbReference>
<dbReference type="SMART" id="SM00387">
    <property type="entry name" value="HATPase_c"/>
    <property type="match status" value="1"/>
</dbReference>
<gene>
    <name evidence="16" type="ORF">ACFQKD_14840</name>
</gene>
<evidence type="ECO:0000256" key="13">
    <source>
        <dbReference type="SAM" id="Phobius"/>
    </source>
</evidence>
<dbReference type="SUPFAM" id="SSF55874">
    <property type="entry name" value="ATPase domain of HSP90 chaperone/DNA topoisomerase II/histidine kinase"/>
    <property type="match status" value="1"/>
</dbReference>
<evidence type="ECO:0000256" key="10">
    <source>
        <dbReference type="ARBA" id="ARBA00022989"/>
    </source>
</evidence>
<dbReference type="Gene3D" id="3.30.450.20">
    <property type="entry name" value="PAS domain"/>
    <property type="match status" value="1"/>
</dbReference>
<evidence type="ECO:0000259" key="15">
    <source>
        <dbReference type="PROSITE" id="PS50112"/>
    </source>
</evidence>
<dbReference type="PROSITE" id="PS50112">
    <property type="entry name" value="PAS"/>
    <property type="match status" value="1"/>
</dbReference>
<dbReference type="InterPro" id="IPR005467">
    <property type="entry name" value="His_kinase_dom"/>
</dbReference>